<evidence type="ECO:0000313" key="2">
    <source>
        <dbReference type="EMBL" id="CAG8665649.1"/>
    </source>
</evidence>
<evidence type="ECO:0000313" key="3">
    <source>
        <dbReference type="Proteomes" id="UP000789759"/>
    </source>
</evidence>
<organism evidence="2 3">
    <name type="scientific">Cetraspora pellucida</name>
    <dbReference type="NCBI Taxonomy" id="1433469"/>
    <lineage>
        <taxon>Eukaryota</taxon>
        <taxon>Fungi</taxon>
        <taxon>Fungi incertae sedis</taxon>
        <taxon>Mucoromycota</taxon>
        <taxon>Glomeromycotina</taxon>
        <taxon>Glomeromycetes</taxon>
        <taxon>Diversisporales</taxon>
        <taxon>Gigasporaceae</taxon>
        <taxon>Cetraspora</taxon>
    </lineage>
</organism>
<comment type="caution">
    <text evidence="2">The sequence shown here is derived from an EMBL/GenBank/DDBJ whole genome shotgun (WGS) entry which is preliminary data.</text>
</comment>
<dbReference type="Pfam" id="PF14214">
    <property type="entry name" value="Helitron_like_N"/>
    <property type="match status" value="1"/>
</dbReference>
<dbReference type="EMBL" id="CAJVQA010008031">
    <property type="protein sequence ID" value="CAG8665649.1"/>
    <property type="molecule type" value="Genomic_DNA"/>
</dbReference>
<name>A0A9N9E5Q7_9GLOM</name>
<reference evidence="2" key="1">
    <citation type="submission" date="2021-06" db="EMBL/GenBank/DDBJ databases">
        <authorList>
            <person name="Kallberg Y."/>
            <person name="Tangrot J."/>
            <person name="Rosling A."/>
        </authorList>
    </citation>
    <scope>NUCLEOTIDE SEQUENCE</scope>
    <source>
        <strain evidence="2">FL966</strain>
    </source>
</reference>
<accession>A0A9N9E5Q7</accession>
<proteinExistence type="predicted"/>
<dbReference type="PANTHER" id="PTHR45786">
    <property type="entry name" value="DNA BINDING PROTEIN-LIKE"/>
    <property type="match status" value="1"/>
</dbReference>
<dbReference type="InterPro" id="IPR025476">
    <property type="entry name" value="Helitron_helicase-like"/>
</dbReference>
<gene>
    <name evidence="2" type="ORF">CPELLU_LOCUS10012</name>
</gene>
<protein>
    <submittedName>
        <fullName evidence="2">15178_t:CDS:1</fullName>
    </submittedName>
</protein>
<keyword evidence="3" id="KW-1185">Reference proteome</keyword>
<dbReference type="Proteomes" id="UP000789759">
    <property type="component" value="Unassembled WGS sequence"/>
</dbReference>
<sequence>MAIIKAHYEQQYVTPTISEVAVLMVGNGEDQEPLNCNIIFHKQSGDLQQIYQFYSFYSPLHYVLLFLYNKPRWHSNIFAHKVLNKQLNNYGKVFDNLNTSEDYCKEESSKHITMMQYYAYQLQVHRYESLKTFSLHRTSCLFQQYIVDSYACIEQNHLNYLNSNQKKIRAKLYNRLQDALTTNNKFPQNGACISQRIVLSLSFLLKLEECIPKIIPDTNYISLSTEIILKCDSSQGLIDFVFPELQRAILASKNKEVDILSSEVLFQFSDEETTYYSADSIDQNSEIYNPN</sequence>
<evidence type="ECO:0000259" key="1">
    <source>
        <dbReference type="Pfam" id="PF14214"/>
    </source>
</evidence>
<dbReference type="OrthoDB" id="1748060at2759"/>
<feature type="domain" description="Helitron helicase-like" evidence="1">
    <location>
        <begin position="117"/>
        <end position="203"/>
    </location>
</feature>
<dbReference type="AlphaFoldDB" id="A0A9N9E5Q7"/>
<dbReference type="PANTHER" id="PTHR45786:SF74">
    <property type="entry name" value="ATP-DEPENDENT DNA HELICASE"/>
    <property type="match status" value="1"/>
</dbReference>